<dbReference type="Gene3D" id="3.40.50.150">
    <property type="entry name" value="Vaccinia Virus protein VP39"/>
    <property type="match status" value="1"/>
</dbReference>
<keyword evidence="4" id="KW-0489">Methyltransferase</keyword>
<feature type="binding site" evidence="2">
    <location>
        <position position="72"/>
    </location>
    <ligand>
        <name>S-adenosyl-L-methionine</name>
        <dbReference type="ChEBI" id="CHEBI:59789"/>
    </ligand>
</feature>
<evidence type="ECO:0000256" key="1">
    <source>
        <dbReference type="PIRSR" id="PIRSR018249-1"/>
    </source>
</evidence>
<feature type="domain" description="23S rRNA (guanine(745)-N(1))-methyltransferase N-terminal" evidence="3">
    <location>
        <begin position="11"/>
        <end position="46"/>
    </location>
</feature>
<name>A0A3N2BEE5_9MICO</name>
<dbReference type="GO" id="GO:0046872">
    <property type="term" value="F:metal ion binding"/>
    <property type="evidence" value="ECO:0007669"/>
    <property type="project" value="UniProtKB-KW"/>
</dbReference>
<sequence length="291" mass="30454">MTALGAVIDRLQCPVCRGSLALHGVAVECPAGHRFDVAKQGYVTLLGGRRRFPGDDAAMVAAREAFLGRGHYAPLSAALALALRDVDGLVVDLAGGTGHHLAQVLDSNPALVGLVLDASTPALKRAARAHGRLATVGADVMAEHPLCDGAAAAILSVFGPRNVPEIQRVLAPGGRLVVATPTPRHLQELVERFAGLGMVRVDPGKDARLAASLGGFELTGERVVEHRATMSRQDVRDEVFMGPSAHHVDPGALAVALEDWSEPGEVTVSVTVRSYRSLISPAAVGLKPQER</sequence>
<evidence type="ECO:0000256" key="2">
    <source>
        <dbReference type="PIRSR" id="PIRSR018249-2"/>
    </source>
</evidence>
<keyword evidence="5" id="KW-1185">Reference proteome</keyword>
<proteinExistence type="predicted"/>
<feature type="binding site" evidence="2">
    <location>
        <position position="185"/>
    </location>
    <ligand>
        <name>S-adenosyl-L-methionine</name>
        <dbReference type="ChEBI" id="CHEBI:59789"/>
    </ligand>
</feature>
<dbReference type="InterPro" id="IPR048647">
    <property type="entry name" value="RlmA_N"/>
</dbReference>
<organism evidence="4 5">
    <name type="scientific">Bogoriella caseilytica</name>
    <dbReference type="NCBI Taxonomy" id="56055"/>
    <lineage>
        <taxon>Bacteria</taxon>
        <taxon>Bacillati</taxon>
        <taxon>Actinomycetota</taxon>
        <taxon>Actinomycetes</taxon>
        <taxon>Micrococcales</taxon>
        <taxon>Bogoriellaceae</taxon>
        <taxon>Bogoriella</taxon>
    </lineage>
</organism>
<dbReference type="Proteomes" id="UP000280668">
    <property type="component" value="Unassembled WGS sequence"/>
</dbReference>
<evidence type="ECO:0000313" key="4">
    <source>
        <dbReference type="EMBL" id="ROR73631.1"/>
    </source>
</evidence>
<feature type="binding site" evidence="1">
    <location>
        <position position="33"/>
    </location>
    <ligand>
        <name>Zn(2+)</name>
        <dbReference type="ChEBI" id="CHEBI:29105"/>
    </ligand>
</feature>
<feature type="binding site" evidence="2">
    <location>
        <begin position="97"/>
        <end position="98"/>
    </location>
    <ligand>
        <name>S-adenosyl-L-methionine</name>
        <dbReference type="ChEBI" id="CHEBI:59789"/>
    </ligand>
</feature>
<dbReference type="InterPro" id="IPR029063">
    <property type="entry name" value="SAM-dependent_MTases_sf"/>
</dbReference>
<dbReference type="AlphaFoldDB" id="A0A3N2BEE5"/>
<protein>
    <submittedName>
        <fullName evidence="4">23S rRNA m(1)G-748 methyltransferase</fullName>
    </submittedName>
</protein>
<dbReference type="InterPro" id="IPR016718">
    <property type="entry name" value="rRNA_m1G-MeTrfase_A_prd"/>
</dbReference>
<dbReference type="PIRSF" id="PIRSF018249">
    <property type="entry name" value="MyrA_prd"/>
    <property type="match status" value="1"/>
</dbReference>
<dbReference type="Pfam" id="PF21302">
    <property type="entry name" value="Zn_ribbon_RlmA"/>
    <property type="match status" value="1"/>
</dbReference>
<feature type="binding site" evidence="1">
    <location>
        <position position="29"/>
    </location>
    <ligand>
        <name>Zn(2+)</name>
        <dbReference type="ChEBI" id="CHEBI:29105"/>
    </ligand>
</feature>
<gene>
    <name evidence="4" type="ORF">EDD31_2018</name>
</gene>
<keyword evidence="1" id="KW-0862">Zinc</keyword>
<feature type="binding site" evidence="1">
    <location>
        <position position="13"/>
    </location>
    <ligand>
        <name>Zn(2+)</name>
        <dbReference type="ChEBI" id="CHEBI:29105"/>
    </ligand>
</feature>
<dbReference type="GO" id="GO:0008168">
    <property type="term" value="F:methyltransferase activity"/>
    <property type="evidence" value="ECO:0007669"/>
    <property type="project" value="UniProtKB-KW"/>
</dbReference>
<reference evidence="4 5" key="1">
    <citation type="submission" date="2018-11" db="EMBL/GenBank/DDBJ databases">
        <title>Sequencing the genomes of 1000 actinobacteria strains.</title>
        <authorList>
            <person name="Klenk H.-P."/>
        </authorList>
    </citation>
    <scope>NUCLEOTIDE SEQUENCE [LARGE SCALE GENOMIC DNA]</scope>
    <source>
        <strain evidence="4 5">DSM 11294</strain>
    </source>
</reference>
<comment type="caution">
    <text evidence="4">The sequence shown here is derived from an EMBL/GenBank/DDBJ whole genome shotgun (WGS) entry which is preliminary data.</text>
</comment>
<feature type="binding site" evidence="1">
    <location>
        <position position="16"/>
    </location>
    <ligand>
        <name>Zn(2+)</name>
        <dbReference type="ChEBI" id="CHEBI:29105"/>
    </ligand>
</feature>
<keyword evidence="4" id="KW-0808">Transferase</keyword>
<evidence type="ECO:0000259" key="3">
    <source>
        <dbReference type="Pfam" id="PF21302"/>
    </source>
</evidence>
<accession>A0A3N2BEE5</accession>
<dbReference type="OrthoDB" id="108476at2"/>
<keyword evidence="2" id="KW-0949">S-adenosyl-L-methionine</keyword>
<dbReference type="GO" id="GO:0032259">
    <property type="term" value="P:methylation"/>
    <property type="evidence" value="ECO:0007669"/>
    <property type="project" value="UniProtKB-KW"/>
</dbReference>
<dbReference type="EMBL" id="RKHK01000001">
    <property type="protein sequence ID" value="ROR73631.1"/>
    <property type="molecule type" value="Genomic_DNA"/>
</dbReference>
<evidence type="ECO:0000313" key="5">
    <source>
        <dbReference type="Proteomes" id="UP000280668"/>
    </source>
</evidence>
<keyword evidence="1" id="KW-0479">Metal-binding</keyword>
<dbReference type="SUPFAM" id="SSF53335">
    <property type="entry name" value="S-adenosyl-L-methionine-dependent methyltransferases"/>
    <property type="match status" value="1"/>
</dbReference>